<name>A0A1H9YJG8_9EURY</name>
<sequence length="362" mass="40004">MKTNMKFGIGVILAAMLLVSMAFVPAVSATPEENMSKLPALQFNDSSEKKIINAELSTMKGDNLHSIPIGSIIHHSADGITTVFTSDGKQYLSAVDAKAKMIATPSGLKPATRIHQVPSGSDIRTNENITNIYYNGTCIMSIVNEDYADNLEKIDEVPDFKGWLKSTVDKDVAGVRRFVAYWNVPTTPPHPNNDAVDFLFNAIKPNGESGIMQPVLEWNQLQSGRWTGAAWYGINDVYYHSARINVDQGDKIEGLLSWDNTYSRWLIAFEDVTAGHQVYFHTNDFDNTHLDVYTALEGSHVVDNGDVPGDTLFYDMEFKDLNLNTFNVIWGEVNYAGIPVGITNLDANIISSSKVELLTAND</sequence>
<proteinExistence type="predicted"/>
<dbReference type="RefSeq" id="WP_091688768.1">
    <property type="nucleotide sequence ID" value="NZ_CAAGSJ010000003.1"/>
</dbReference>
<dbReference type="AlphaFoldDB" id="A0A1H9YJG8"/>
<gene>
    <name evidence="1" type="ORF">SAMN04488587_0580</name>
</gene>
<dbReference type="Proteomes" id="UP000243338">
    <property type="component" value="Unassembled WGS sequence"/>
</dbReference>
<organism evidence="1 2">
    <name type="scientific">Methanococcoides vulcani</name>
    <dbReference type="NCBI Taxonomy" id="1353158"/>
    <lineage>
        <taxon>Archaea</taxon>
        <taxon>Methanobacteriati</taxon>
        <taxon>Methanobacteriota</taxon>
        <taxon>Stenosarchaea group</taxon>
        <taxon>Methanomicrobia</taxon>
        <taxon>Methanosarcinales</taxon>
        <taxon>Methanosarcinaceae</taxon>
        <taxon>Methanococcoides</taxon>
    </lineage>
</organism>
<evidence type="ECO:0000313" key="1">
    <source>
        <dbReference type="EMBL" id="SES68647.1"/>
    </source>
</evidence>
<protein>
    <submittedName>
        <fullName evidence="1">Uncharacterized protein</fullName>
    </submittedName>
</protein>
<dbReference type="EMBL" id="FOHQ01000001">
    <property type="protein sequence ID" value="SES68647.1"/>
    <property type="molecule type" value="Genomic_DNA"/>
</dbReference>
<reference evidence="2" key="1">
    <citation type="submission" date="2016-10" db="EMBL/GenBank/DDBJ databases">
        <authorList>
            <person name="Varghese N."/>
            <person name="Submissions S."/>
        </authorList>
    </citation>
    <scope>NUCLEOTIDE SEQUENCE [LARGE SCALE GENOMIC DNA]</scope>
    <source>
        <strain evidence="2">SLH 33</strain>
    </source>
</reference>
<keyword evidence="2" id="KW-1185">Reference proteome</keyword>
<accession>A0A1H9YJG8</accession>
<dbReference type="OrthoDB" id="140655at2157"/>
<evidence type="ECO:0000313" key="2">
    <source>
        <dbReference type="Proteomes" id="UP000243338"/>
    </source>
</evidence>